<proteinExistence type="inferred from homology"/>
<dbReference type="InterPro" id="IPR005145">
    <property type="entry name" value="Sua5_C"/>
</dbReference>
<sequence>MSQSQFQSNCSAESLQIAASKVIAGNLVAFPTETVYGLGADACNADAIARIYAVKGRPADHPLIVHISAMDRMGDWAKEIPTYAIALARDFWPGPMTLILPRTELAQDFITGGQESVGIRVPDHVVARGLLQAFEKLGGKGIAAPSANRFGQVSPTTAKAVDQEIGEYLDPRDLILDGGACEVGVESTIIDCTGDAPRILRPGAITEQMIRISTDISELKNSGNDIRVSGSLENHYAPSAKIFLDVTAQAGQGLIALADIPTPPGVIRLSAPATAQEFAHLLYESLRKADTDAVAEVVVIQPKGDGIAVAIRDRLARAANGR</sequence>
<dbReference type="InterPro" id="IPR038385">
    <property type="entry name" value="Sua5/YwlC_C"/>
</dbReference>
<dbReference type="InterPro" id="IPR017945">
    <property type="entry name" value="DHBP_synth_RibB-like_a/b_dom"/>
</dbReference>
<keyword evidence="10" id="KW-0067">ATP-binding</keyword>
<keyword evidence="8" id="KW-0548">Nucleotidyltransferase</keyword>
<evidence type="ECO:0000259" key="13">
    <source>
        <dbReference type="PROSITE" id="PS51163"/>
    </source>
</evidence>
<evidence type="ECO:0000313" key="15">
    <source>
        <dbReference type="EMBL" id="CAB4802653.1"/>
    </source>
</evidence>
<dbReference type="PANTHER" id="PTHR17490:SF16">
    <property type="entry name" value="THREONYLCARBAMOYL-AMP SYNTHASE"/>
    <property type="match status" value="1"/>
</dbReference>
<gene>
    <name evidence="14" type="ORF">UFOPK2655_00150</name>
    <name evidence="15" type="ORF">UFOPK3077_00629</name>
    <name evidence="16" type="ORF">UFOPK3667_00611</name>
    <name evidence="17" type="ORF">UFOPK3903_00666</name>
</gene>
<dbReference type="Gene3D" id="3.90.870.10">
    <property type="entry name" value="DHBP synthase"/>
    <property type="match status" value="1"/>
</dbReference>
<dbReference type="Pfam" id="PF01300">
    <property type="entry name" value="Sua5_yciO_yrdC"/>
    <property type="match status" value="1"/>
</dbReference>
<keyword evidence="6" id="KW-0808">Transferase</keyword>
<dbReference type="GO" id="GO:0005524">
    <property type="term" value="F:ATP binding"/>
    <property type="evidence" value="ECO:0007669"/>
    <property type="project" value="UniProtKB-KW"/>
</dbReference>
<dbReference type="PIRSF" id="PIRSF004930">
    <property type="entry name" value="Tln_factor_SUA5"/>
    <property type="match status" value="1"/>
</dbReference>
<evidence type="ECO:0000256" key="9">
    <source>
        <dbReference type="ARBA" id="ARBA00022741"/>
    </source>
</evidence>
<evidence type="ECO:0000256" key="1">
    <source>
        <dbReference type="ARBA" id="ARBA00004496"/>
    </source>
</evidence>
<evidence type="ECO:0000256" key="8">
    <source>
        <dbReference type="ARBA" id="ARBA00022695"/>
    </source>
</evidence>
<evidence type="ECO:0000256" key="3">
    <source>
        <dbReference type="ARBA" id="ARBA00012584"/>
    </source>
</evidence>
<dbReference type="GO" id="GO:0006450">
    <property type="term" value="P:regulation of translational fidelity"/>
    <property type="evidence" value="ECO:0007669"/>
    <property type="project" value="TreeGrafter"/>
</dbReference>
<comment type="subcellular location">
    <subcellularLocation>
        <location evidence="1">Cytoplasm</location>
    </subcellularLocation>
</comment>
<keyword evidence="7" id="KW-0819">tRNA processing</keyword>
<name>A0A6J7LYS0_9ZZZZ</name>
<dbReference type="Gene3D" id="3.40.50.11030">
    <property type="entry name" value="Threonylcarbamoyl-AMP synthase, C-terminal domain"/>
    <property type="match status" value="1"/>
</dbReference>
<dbReference type="AlphaFoldDB" id="A0A6J7LYS0"/>
<dbReference type="NCBIfam" id="TIGR00057">
    <property type="entry name" value="L-threonylcarbamoyladenylate synthase"/>
    <property type="match status" value="1"/>
</dbReference>
<evidence type="ECO:0000256" key="7">
    <source>
        <dbReference type="ARBA" id="ARBA00022694"/>
    </source>
</evidence>
<organism evidence="17">
    <name type="scientific">freshwater metagenome</name>
    <dbReference type="NCBI Taxonomy" id="449393"/>
    <lineage>
        <taxon>unclassified sequences</taxon>
        <taxon>metagenomes</taxon>
        <taxon>ecological metagenomes</taxon>
    </lineage>
</organism>
<dbReference type="InterPro" id="IPR050156">
    <property type="entry name" value="TC-AMP_synthase_SUA5"/>
</dbReference>
<evidence type="ECO:0000313" key="14">
    <source>
        <dbReference type="EMBL" id="CAB4701116.1"/>
    </source>
</evidence>
<dbReference type="SUPFAM" id="SSF55821">
    <property type="entry name" value="YrdC/RibB"/>
    <property type="match status" value="1"/>
</dbReference>
<dbReference type="Pfam" id="PF03481">
    <property type="entry name" value="Sua5_C"/>
    <property type="match status" value="1"/>
</dbReference>
<dbReference type="EMBL" id="CAFBOD010000005">
    <property type="protein sequence ID" value="CAB4973497.1"/>
    <property type="molecule type" value="Genomic_DNA"/>
</dbReference>
<protein>
    <recommendedName>
        <fullName evidence="4">Threonylcarbamoyl-AMP synthase</fullName>
        <ecNumber evidence="3">2.7.7.87</ecNumber>
    </recommendedName>
    <alternativeName>
        <fullName evidence="11">L-threonylcarbamoyladenylate synthase</fullName>
    </alternativeName>
</protein>
<dbReference type="PROSITE" id="PS51163">
    <property type="entry name" value="YRDC"/>
    <property type="match status" value="1"/>
</dbReference>
<dbReference type="EMBL" id="CAEZYE010000004">
    <property type="protein sequence ID" value="CAB4701116.1"/>
    <property type="molecule type" value="Genomic_DNA"/>
</dbReference>
<evidence type="ECO:0000256" key="10">
    <source>
        <dbReference type="ARBA" id="ARBA00022840"/>
    </source>
</evidence>
<dbReference type="InterPro" id="IPR010923">
    <property type="entry name" value="T(6)A37_SUA5"/>
</dbReference>
<dbReference type="GO" id="GO:0003725">
    <property type="term" value="F:double-stranded RNA binding"/>
    <property type="evidence" value="ECO:0007669"/>
    <property type="project" value="InterPro"/>
</dbReference>
<dbReference type="EMBL" id="CAFAAS010000005">
    <property type="protein sequence ID" value="CAB4802653.1"/>
    <property type="molecule type" value="Genomic_DNA"/>
</dbReference>
<dbReference type="InterPro" id="IPR006070">
    <property type="entry name" value="Sua5-like_dom"/>
</dbReference>
<dbReference type="EC" id="2.7.7.87" evidence="3"/>
<dbReference type="GO" id="GO:0061710">
    <property type="term" value="F:L-threonylcarbamoyladenylate synthase"/>
    <property type="evidence" value="ECO:0007669"/>
    <property type="project" value="UniProtKB-EC"/>
</dbReference>
<feature type="domain" description="YrdC-like" evidence="13">
    <location>
        <begin position="12"/>
        <end position="205"/>
    </location>
</feature>
<evidence type="ECO:0000256" key="2">
    <source>
        <dbReference type="ARBA" id="ARBA00007663"/>
    </source>
</evidence>
<dbReference type="PANTHER" id="PTHR17490">
    <property type="entry name" value="SUA5"/>
    <property type="match status" value="1"/>
</dbReference>
<reference evidence="17" key="1">
    <citation type="submission" date="2020-05" db="EMBL/GenBank/DDBJ databases">
        <authorList>
            <person name="Chiriac C."/>
            <person name="Salcher M."/>
            <person name="Ghai R."/>
            <person name="Kavagutti S V."/>
        </authorList>
    </citation>
    <scope>NUCLEOTIDE SEQUENCE</scope>
</reference>
<evidence type="ECO:0000256" key="5">
    <source>
        <dbReference type="ARBA" id="ARBA00022490"/>
    </source>
</evidence>
<evidence type="ECO:0000256" key="6">
    <source>
        <dbReference type="ARBA" id="ARBA00022679"/>
    </source>
</evidence>
<evidence type="ECO:0000313" key="17">
    <source>
        <dbReference type="EMBL" id="CAB4973497.1"/>
    </source>
</evidence>
<comment type="similarity">
    <text evidence="2">Belongs to the SUA5 family.</text>
</comment>
<dbReference type="GO" id="GO:0008033">
    <property type="term" value="P:tRNA processing"/>
    <property type="evidence" value="ECO:0007669"/>
    <property type="project" value="UniProtKB-KW"/>
</dbReference>
<dbReference type="GO" id="GO:0000049">
    <property type="term" value="F:tRNA binding"/>
    <property type="evidence" value="ECO:0007669"/>
    <property type="project" value="TreeGrafter"/>
</dbReference>
<evidence type="ECO:0000256" key="12">
    <source>
        <dbReference type="ARBA" id="ARBA00048366"/>
    </source>
</evidence>
<comment type="catalytic activity">
    <reaction evidence="12">
        <text>L-threonine + hydrogencarbonate + ATP = L-threonylcarbamoyladenylate + diphosphate + H2O</text>
        <dbReference type="Rhea" id="RHEA:36407"/>
        <dbReference type="ChEBI" id="CHEBI:15377"/>
        <dbReference type="ChEBI" id="CHEBI:17544"/>
        <dbReference type="ChEBI" id="CHEBI:30616"/>
        <dbReference type="ChEBI" id="CHEBI:33019"/>
        <dbReference type="ChEBI" id="CHEBI:57926"/>
        <dbReference type="ChEBI" id="CHEBI:73682"/>
        <dbReference type="EC" id="2.7.7.87"/>
    </reaction>
</comment>
<dbReference type="EMBL" id="CAFBMU010000004">
    <property type="protein sequence ID" value="CAB4919671.1"/>
    <property type="molecule type" value="Genomic_DNA"/>
</dbReference>
<accession>A0A6J7LYS0</accession>
<dbReference type="GO" id="GO:0005737">
    <property type="term" value="C:cytoplasm"/>
    <property type="evidence" value="ECO:0007669"/>
    <property type="project" value="UniProtKB-SubCell"/>
</dbReference>
<evidence type="ECO:0000256" key="11">
    <source>
        <dbReference type="ARBA" id="ARBA00029774"/>
    </source>
</evidence>
<evidence type="ECO:0000313" key="16">
    <source>
        <dbReference type="EMBL" id="CAB4919671.1"/>
    </source>
</evidence>
<evidence type="ECO:0000256" key="4">
    <source>
        <dbReference type="ARBA" id="ARBA00015492"/>
    </source>
</evidence>
<keyword evidence="5" id="KW-0963">Cytoplasm</keyword>
<keyword evidence="9" id="KW-0547">Nucleotide-binding</keyword>